<dbReference type="InterPro" id="IPR006059">
    <property type="entry name" value="SBP"/>
</dbReference>
<dbReference type="RefSeq" id="WP_073150848.1">
    <property type="nucleotide sequence ID" value="NZ_FQVL01000001.1"/>
</dbReference>
<dbReference type="GO" id="GO:0042956">
    <property type="term" value="P:maltodextrin transmembrane transport"/>
    <property type="evidence" value="ECO:0007669"/>
    <property type="project" value="TreeGrafter"/>
</dbReference>
<keyword evidence="3" id="KW-0732">Signal</keyword>
<dbReference type="PROSITE" id="PS51257">
    <property type="entry name" value="PROKAR_LIPOPROTEIN"/>
    <property type="match status" value="1"/>
</dbReference>
<keyword evidence="2" id="KW-0813">Transport</keyword>
<keyword evidence="4" id="KW-0762">Sugar transport</keyword>
<reference evidence="4 5" key="1">
    <citation type="submission" date="2016-11" db="EMBL/GenBank/DDBJ databases">
        <authorList>
            <person name="Jaros S."/>
            <person name="Januszkiewicz K."/>
            <person name="Wedrychowicz H."/>
        </authorList>
    </citation>
    <scope>NUCLEOTIDE SEQUENCE [LARGE SCALE GENOMIC DNA]</scope>
    <source>
        <strain evidence="4 5">DSM 44666</strain>
    </source>
</reference>
<name>A0A1M4T4C2_9BACL</name>
<comment type="similarity">
    <text evidence="1">Belongs to the bacterial solute-binding protein 1 family.</text>
</comment>
<organism evidence="4 5">
    <name type="scientific">Seinonella peptonophila</name>
    <dbReference type="NCBI Taxonomy" id="112248"/>
    <lineage>
        <taxon>Bacteria</taxon>
        <taxon>Bacillati</taxon>
        <taxon>Bacillota</taxon>
        <taxon>Bacilli</taxon>
        <taxon>Bacillales</taxon>
        <taxon>Thermoactinomycetaceae</taxon>
        <taxon>Seinonella</taxon>
    </lineage>
</organism>
<accession>A0A1M4T4C2</accession>
<dbReference type="GO" id="GO:1901982">
    <property type="term" value="F:maltose binding"/>
    <property type="evidence" value="ECO:0007669"/>
    <property type="project" value="TreeGrafter"/>
</dbReference>
<dbReference type="GO" id="GO:0055052">
    <property type="term" value="C:ATP-binding cassette (ABC) transporter complex, substrate-binding subunit-containing"/>
    <property type="evidence" value="ECO:0007669"/>
    <property type="project" value="TreeGrafter"/>
</dbReference>
<dbReference type="PANTHER" id="PTHR30061:SF50">
    <property type="entry name" value="MALTOSE_MALTODEXTRIN-BINDING PERIPLASMIC PROTEIN"/>
    <property type="match status" value="1"/>
</dbReference>
<protein>
    <submittedName>
        <fullName evidence="4">Multiple sugar transport system substrate-binding protein</fullName>
    </submittedName>
</protein>
<keyword evidence="5" id="KW-1185">Reference proteome</keyword>
<dbReference type="GO" id="GO:0015768">
    <property type="term" value="P:maltose transport"/>
    <property type="evidence" value="ECO:0007669"/>
    <property type="project" value="TreeGrafter"/>
</dbReference>
<gene>
    <name evidence="4" type="ORF">SAMN05444392_101303</name>
</gene>
<evidence type="ECO:0000313" key="4">
    <source>
        <dbReference type="EMBL" id="SHE39329.1"/>
    </source>
</evidence>
<dbReference type="STRING" id="112248.SAMN05444392_101303"/>
<proteinExistence type="inferred from homology"/>
<dbReference type="OrthoDB" id="9808332at2"/>
<dbReference type="SUPFAM" id="SSF53850">
    <property type="entry name" value="Periplasmic binding protein-like II"/>
    <property type="match status" value="1"/>
</dbReference>
<dbReference type="EMBL" id="FQVL01000001">
    <property type="protein sequence ID" value="SHE39329.1"/>
    <property type="molecule type" value="Genomic_DNA"/>
</dbReference>
<dbReference type="Pfam" id="PF01547">
    <property type="entry name" value="SBP_bac_1"/>
    <property type="match status" value="1"/>
</dbReference>
<dbReference type="Proteomes" id="UP000184476">
    <property type="component" value="Unassembled WGS sequence"/>
</dbReference>
<evidence type="ECO:0000256" key="1">
    <source>
        <dbReference type="ARBA" id="ARBA00008520"/>
    </source>
</evidence>
<dbReference type="Gene3D" id="3.40.190.10">
    <property type="entry name" value="Periplasmic binding protein-like II"/>
    <property type="match status" value="1"/>
</dbReference>
<evidence type="ECO:0000256" key="3">
    <source>
        <dbReference type="ARBA" id="ARBA00022729"/>
    </source>
</evidence>
<dbReference type="PANTHER" id="PTHR30061">
    <property type="entry name" value="MALTOSE-BINDING PERIPLASMIC PROTEIN"/>
    <property type="match status" value="1"/>
</dbReference>
<evidence type="ECO:0000313" key="5">
    <source>
        <dbReference type="Proteomes" id="UP000184476"/>
    </source>
</evidence>
<dbReference type="AlphaFoldDB" id="A0A1M4T4C2"/>
<evidence type="ECO:0000256" key="2">
    <source>
        <dbReference type="ARBA" id="ARBA00022448"/>
    </source>
</evidence>
<sequence length="434" mass="49547">MRRIRWLIFILLHVVLFTTTSCTFLDNIPNETGILAQELSQKNMRTKSNQQKKILRLWTFHTGNEFDYFQSLGQEYQKKNPNIEVKVEYIPSNEYFAGNKLLTAIASGEGPDLFFVSSSTIQKYVQAKILRPFTNEFTPALRSDFTPESLKDVTFNQQIYGIPFEIELLALYYNKQMFSEHGLHPPRTWQELIQSASVLKTETVSGLTIEMDGTIYQNFSWIPFFWQNRVNEFTSDSFKKPEVAATYSFFKQLSDLGLLNRHPSRSATDIGILANGETAMQVTGTWNINSIEENYKEIPMGVVPLPVPLGGEEVTIAGGWKLVVNQLGEESKLASQFAMWAFADDPKRPLEWCTKAKFAYSPRKSVMKAGQSMFNKGFRKEFTEKILATARPEPRLPENINRILAESLQNVLIKNMDGPTASMLASKKLKQIQK</sequence>